<sequence>MAGAPAGRFRGGPATASRDAMRRGGSMAMMIDDEHVLTTAEDARDAGAVAEELRRPNPALHAGNLPPRIVELLLRVLDATARGGTLSVTPLPEELTTSTAAKILGISRPTLMKMIHEGRIPAHEVGTHHRLRTQDVFAELRRRRERQSAAFAVEGDEI</sequence>
<comment type="caution">
    <text evidence="3">The sequence shown here is derived from an EMBL/GenBank/DDBJ whole genome shotgun (WGS) entry which is preliminary data.</text>
</comment>
<evidence type="ECO:0000259" key="2">
    <source>
        <dbReference type="Pfam" id="PF12728"/>
    </source>
</evidence>
<gene>
    <name evidence="3" type="ORF">HMPREF0682_2380</name>
</gene>
<dbReference type="GO" id="GO:0003677">
    <property type="term" value="F:DNA binding"/>
    <property type="evidence" value="ECO:0007669"/>
    <property type="project" value="InterPro"/>
</dbReference>
<dbReference type="InterPro" id="IPR009061">
    <property type="entry name" value="DNA-bd_dom_put_sf"/>
</dbReference>
<feature type="domain" description="Helix-turn-helix" evidence="2">
    <location>
        <begin position="95"/>
        <end position="143"/>
    </location>
</feature>
<dbReference type="EMBL" id="ACVN02000072">
    <property type="protein sequence ID" value="ERK60827.1"/>
    <property type="molecule type" value="Genomic_DNA"/>
</dbReference>
<keyword evidence="4" id="KW-1185">Reference proteome</keyword>
<dbReference type="SUPFAM" id="SSF46955">
    <property type="entry name" value="Putative DNA-binding domain"/>
    <property type="match status" value="1"/>
</dbReference>
<protein>
    <submittedName>
        <fullName evidence="3">DNA binding domain protein, excisionase family</fullName>
    </submittedName>
</protein>
<dbReference type="Gene3D" id="1.10.1660.10">
    <property type="match status" value="1"/>
</dbReference>
<feature type="region of interest" description="Disordered" evidence="1">
    <location>
        <begin position="1"/>
        <end position="20"/>
    </location>
</feature>
<accession>U2SDP0</accession>
<dbReference type="InterPro" id="IPR010093">
    <property type="entry name" value="SinI_DNA-bd"/>
</dbReference>
<proteinExistence type="predicted"/>
<name>U2SDP0_9ACTN</name>
<dbReference type="NCBIfam" id="TIGR01764">
    <property type="entry name" value="excise"/>
    <property type="match status" value="1"/>
</dbReference>
<feature type="compositionally biased region" description="Low complexity" evidence="1">
    <location>
        <begin position="1"/>
        <end position="14"/>
    </location>
</feature>
<evidence type="ECO:0000256" key="1">
    <source>
        <dbReference type="SAM" id="MobiDB-lite"/>
    </source>
</evidence>
<dbReference type="Proteomes" id="UP000017052">
    <property type="component" value="Unassembled WGS sequence"/>
</dbReference>
<evidence type="ECO:0000313" key="4">
    <source>
        <dbReference type="Proteomes" id="UP000017052"/>
    </source>
</evidence>
<dbReference type="AlphaFoldDB" id="U2SDP0"/>
<organism evidence="3 4">
    <name type="scientific">Propionibacterium acidifaciens F0233</name>
    <dbReference type="NCBI Taxonomy" id="553198"/>
    <lineage>
        <taxon>Bacteria</taxon>
        <taxon>Bacillati</taxon>
        <taxon>Actinomycetota</taxon>
        <taxon>Actinomycetes</taxon>
        <taxon>Propionibacteriales</taxon>
        <taxon>Propionibacteriaceae</taxon>
        <taxon>Propionibacterium</taxon>
    </lineage>
</organism>
<evidence type="ECO:0000313" key="3">
    <source>
        <dbReference type="EMBL" id="ERK60827.1"/>
    </source>
</evidence>
<dbReference type="InterPro" id="IPR041657">
    <property type="entry name" value="HTH_17"/>
</dbReference>
<reference evidence="3" key="1">
    <citation type="submission" date="2013-08" db="EMBL/GenBank/DDBJ databases">
        <authorList>
            <person name="Durkin A.S."/>
            <person name="Haft D.R."/>
            <person name="McCorrison J."/>
            <person name="Torralba M."/>
            <person name="Gillis M."/>
            <person name="Haft D.H."/>
            <person name="Methe B."/>
            <person name="Sutton G."/>
            <person name="Nelson K.E."/>
        </authorList>
    </citation>
    <scope>NUCLEOTIDE SEQUENCE [LARGE SCALE GENOMIC DNA]</scope>
    <source>
        <strain evidence="3">F0233</strain>
    </source>
</reference>
<dbReference type="Pfam" id="PF12728">
    <property type="entry name" value="HTH_17"/>
    <property type="match status" value="1"/>
</dbReference>